<comment type="caution">
    <text evidence="1">The sequence shown here is derived from an EMBL/GenBank/DDBJ whole genome shotgun (WGS) entry which is preliminary data.</text>
</comment>
<name>A0A939GGW6_9BACT</name>
<dbReference type="Proteomes" id="UP000664034">
    <property type="component" value="Unassembled WGS sequence"/>
</dbReference>
<gene>
    <name evidence="1" type="ORF">J2I47_11810</name>
</gene>
<organism evidence="1 2">
    <name type="scientific">Fibrella rubiginis</name>
    <dbReference type="NCBI Taxonomy" id="2817060"/>
    <lineage>
        <taxon>Bacteria</taxon>
        <taxon>Pseudomonadati</taxon>
        <taxon>Bacteroidota</taxon>
        <taxon>Cytophagia</taxon>
        <taxon>Cytophagales</taxon>
        <taxon>Spirosomataceae</taxon>
        <taxon>Fibrella</taxon>
    </lineage>
</organism>
<dbReference type="AlphaFoldDB" id="A0A939GGW6"/>
<proteinExistence type="predicted"/>
<dbReference type="InterPro" id="IPR010994">
    <property type="entry name" value="RuvA_2-like"/>
</dbReference>
<sequence length="685" mass="76889">MPLAKIPGSVRPDEALTRLFQDLFPVQTDGADYQAVFDNLAQLYANPLDLNTATHDDLAATYLLSERQINNLISYRTTYGDLLAVAELQAVPDFDVVTIGRIRPFATTRAGTLTADLPAPTDNYLMLRYERVLEEQKGFSVATPDSKGKLPLRYLGSPGQWYGRFRQSRPGVYSVGVTVEQDPGEVFRWNSNTRQYGPDFVSFHAQVQNRGRWRNVIIGDFQQQVGQGLVFSSGFSLGKNAETILTVRRPTLGARPYTSLTEYGYLRGLSATYALLPNLDLTLLAARNRRDGNVITGATAADEDVVSSFGTSGLHQTPTDLLDLRSVLETNLGGHLHFHRNGLQIGLSVLQTTFDKTLKKRDQTYNQYEFTGKQNRVVGLHGSYAWRSMNLFGEVAHSSGSVLNSGGIGAVGGVLASLGRRVDVAFLVRHYDRNFHSFYANAFGEAGKTINETGVYGGVKYSLYRTFTLSGFVDWFRFPWWKYLIDAPSGGFDYLLSAQYSPDRQTHFALIFHDEHKEKNRPGGVPSNSKLTPKEVVNTVRRSLALTAEWMPAPGLTLRSRLQAGLYGYTSSPTSSQGFAVVQDATYERGRLSLSGRVAYFSTDDYDSRQYVYERDVLYAFSFPAYADQGFRHYLLARYQLNQHLDIWFRYARTDLLNQPDIGSGLDLINSPHKTEMKMQVRWRF</sequence>
<accession>A0A939GGW6</accession>
<protein>
    <submittedName>
        <fullName evidence="1">Helix-hairpin-helix domain-containing protein</fullName>
    </submittedName>
</protein>
<evidence type="ECO:0000313" key="1">
    <source>
        <dbReference type="EMBL" id="MBO0937235.1"/>
    </source>
</evidence>
<keyword evidence="2" id="KW-1185">Reference proteome</keyword>
<dbReference type="EMBL" id="JAFMYV010000005">
    <property type="protein sequence ID" value="MBO0937235.1"/>
    <property type="molecule type" value="Genomic_DNA"/>
</dbReference>
<reference evidence="1" key="1">
    <citation type="submission" date="2021-03" db="EMBL/GenBank/DDBJ databases">
        <title>Fibrella sp. HMF5335 genome sequencing and assembly.</title>
        <authorList>
            <person name="Kang H."/>
            <person name="Kim H."/>
            <person name="Bae S."/>
            <person name="Joh K."/>
        </authorList>
    </citation>
    <scope>NUCLEOTIDE SEQUENCE</scope>
    <source>
        <strain evidence="1">HMF5335</strain>
    </source>
</reference>
<dbReference type="SUPFAM" id="SSF47781">
    <property type="entry name" value="RuvA domain 2-like"/>
    <property type="match status" value="1"/>
</dbReference>
<evidence type="ECO:0000313" key="2">
    <source>
        <dbReference type="Proteomes" id="UP000664034"/>
    </source>
</evidence>